<accession>A0A133KEI1</accession>
<dbReference type="PATRIC" id="fig|1398.22.peg.3173"/>
<evidence type="ECO:0000313" key="1">
    <source>
        <dbReference type="EMBL" id="KWZ77864.1"/>
    </source>
</evidence>
<name>A0A133KEI1_HEYCO</name>
<sequence>MFFPVGTEHGIQAVGRAAAVFYRSILQIVDEMYDITNASTGIFMGFTAHSFFNSFNGLVSVHYRILSRCFFCYECPRVFAKIGKQLA</sequence>
<dbReference type="EMBL" id="LRPN01000161">
    <property type="protein sequence ID" value="KWZ77864.1"/>
    <property type="molecule type" value="Genomic_DNA"/>
</dbReference>
<dbReference type="Proteomes" id="UP000070376">
    <property type="component" value="Unassembled WGS sequence"/>
</dbReference>
<protein>
    <submittedName>
        <fullName evidence="1">Uncharacterized protein</fullName>
    </submittedName>
</protein>
<organism evidence="1 2">
    <name type="scientific">Heyndrickxia coagulans</name>
    <name type="common">Weizmannia coagulans</name>
    <dbReference type="NCBI Taxonomy" id="1398"/>
    <lineage>
        <taxon>Bacteria</taxon>
        <taxon>Bacillati</taxon>
        <taxon>Bacillota</taxon>
        <taxon>Bacilli</taxon>
        <taxon>Bacillales</taxon>
        <taxon>Bacillaceae</taxon>
        <taxon>Heyndrickxia</taxon>
    </lineage>
</organism>
<evidence type="ECO:0000313" key="2">
    <source>
        <dbReference type="Proteomes" id="UP000070376"/>
    </source>
</evidence>
<reference evidence="2" key="1">
    <citation type="submission" date="2016-01" db="EMBL/GenBank/DDBJ databases">
        <authorList>
            <person name="Mitreva M."/>
            <person name="Pepin K.H."/>
            <person name="Mihindukulasuriya K.A."/>
            <person name="Fulton R."/>
            <person name="Fronick C."/>
            <person name="O'Laughlin M."/>
            <person name="Miner T."/>
            <person name="Herter B."/>
            <person name="Rosa B.A."/>
            <person name="Cordes M."/>
            <person name="Tomlinson C."/>
            <person name="Wollam A."/>
            <person name="Palsikar V.B."/>
            <person name="Mardis E.R."/>
            <person name="Wilson R.K."/>
        </authorList>
    </citation>
    <scope>NUCLEOTIDE SEQUENCE [LARGE SCALE GENOMIC DNA]</scope>
    <source>
        <strain evidence="2">GED7749B</strain>
    </source>
</reference>
<proteinExistence type="predicted"/>
<gene>
    <name evidence="1" type="ORF">HMPREF3213_03169</name>
</gene>
<comment type="caution">
    <text evidence="1">The sequence shown here is derived from an EMBL/GenBank/DDBJ whole genome shotgun (WGS) entry which is preliminary data.</text>
</comment>
<dbReference type="AlphaFoldDB" id="A0A133KEI1"/>